<accession>A0A8S7EN21</accession>
<sequence>MCTHGSLTDPAATRAGRAKSRSKKLCKFVHYCAVSLQDVYRFKCAIFGHIKAAKKMNLSLSV</sequence>
<evidence type="ECO:0000313" key="3">
    <source>
        <dbReference type="Proteomes" id="UP000543252"/>
    </source>
</evidence>
<evidence type="ECO:0000256" key="1">
    <source>
        <dbReference type="SAM" id="MobiDB-lite"/>
    </source>
</evidence>
<protein>
    <submittedName>
        <fullName evidence="2">Uncharacterized protein</fullName>
    </submittedName>
</protein>
<proteinExistence type="predicted"/>
<dbReference type="AlphaFoldDB" id="A0A8S7EN21"/>
<dbReference type="EMBL" id="AASFMQ010000065">
    <property type="protein sequence ID" value="EFB3618359.1"/>
    <property type="molecule type" value="Genomic_DNA"/>
</dbReference>
<name>A0A8S7EN21_ECOLX</name>
<organism evidence="2 3">
    <name type="scientific">Escherichia coli</name>
    <dbReference type="NCBI Taxonomy" id="562"/>
    <lineage>
        <taxon>Bacteria</taxon>
        <taxon>Pseudomonadati</taxon>
        <taxon>Pseudomonadota</taxon>
        <taxon>Gammaproteobacteria</taxon>
        <taxon>Enterobacterales</taxon>
        <taxon>Enterobacteriaceae</taxon>
        <taxon>Escherichia</taxon>
    </lineage>
</organism>
<reference evidence="2 3" key="1">
    <citation type="submission" date="2019-07" db="EMBL/GenBank/DDBJ databases">
        <authorList>
            <consortium name="GenomeTrakr network: Whole genome sequencing for foodborne pathogen traceback"/>
        </authorList>
    </citation>
    <scope>NUCLEOTIDE SEQUENCE [LARGE SCALE GENOMIC DNA]</scope>
    <source>
        <strain evidence="2 3">PSU-1859</strain>
    </source>
</reference>
<feature type="region of interest" description="Disordered" evidence="1">
    <location>
        <begin position="1"/>
        <end position="22"/>
    </location>
</feature>
<comment type="caution">
    <text evidence="2">The sequence shown here is derived from an EMBL/GenBank/DDBJ whole genome shotgun (WGS) entry which is preliminary data.</text>
</comment>
<dbReference type="Proteomes" id="UP000543252">
    <property type="component" value="Unassembled WGS sequence"/>
</dbReference>
<evidence type="ECO:0000313" key="2">
    <source>
        <dbReference type="EMBL" id="EFB3618359.1"/>
    </source>
</evidence>
<gene>
    <name evidence="2" type="ORF">FPS11_26345</name>
</gene>